<dbReference type="InterPro" id="IPR045450">
    <property type="entry name" value="VMAP_C"/>
</dbReference>
<gene>
    <name evidence="3" type="ORF">RNC47_25515</name>
</gene>
<keyword evidence="4" id="KW-1185">Reference proteome</keyword>
<name>A0ABU2LVS6_9ACTN</name>
<reference evidence="4" key="1">
    <citation type="submission" date="2023-07" db="EMBL/GenBank/DDBJ databases">
        <title>30 novel species of actinomycetes from the DSMZ collection.</title>
        <authorList>
            <person name="Nouioui I."/>
        </authorList>
    </citation>
    <scope>NUCLEOTIDE SEQUENCE [LARGE SCALE GENOMIC DNA]</scope>
    <source>
        <strain evidence="4">DSM 44918</strain>
    </source>
</reference>
<evidence type="ECO:0000313" key="4">
    <source>
        <dbReference type="Proteomes" id="UP001183420"/>
    </source>
</evidence>
<evidence type="ECO:0000313" key="3">
    <source>
        <dbReference type="EMBL" id="MDT0321694.1"/>
    </source>
</evidence>
<feature type="domain" description="vWA-MoxR associated protein C-terminal" evidence="2">
    <location>
        <begin position="239"/>
        <end position="474"/>
    </location>
</feature>
<evidence type="ECO:0000259" key="1">
    <source>
        <dbReference type="Pfam" id="PF19916"/>
    </source>
</evidence>
<protein>
    <submittedName>
        <fullName evidence="3">Uncharacterized protein</fullName>
    </submittedName>
</protein>
<sequence length="485" mass="54235">MVIRTPRESHQEYLRLKATLVNELCELDCVRDPALRFEFGQTVGEYLGRHVDLPGRDARNDMVVLVSAVLREREQGVDAVLFAVGLHSGEEIASEVRARIDGLAPVLPDQDAGVARKLLREAAVPGPALHAALTRALHLETPEHLSAGDLFDHLLDVPDQPDGLPPAVLLLECAAQLAATTQATRLRDWCEAWAAGAGALDALRERRRRLAATRAPDRTIPKCLVVMVDPADDGSPDVFVRYWINELPGYWDPRSGESEVTTLDGLSGAVERAIRQGERLWADLPEHDAEPAYVEFVLPYSLLNHDVARLELGTDTGDPVPIGPRYLVHLRSLERMRDRNPIQHRAWRARWKTLRQGPVTEAHHWWAADPAELPRWRQALFQNDRLTAVTMDAPAIEGHGLEPLKAAIAEGIGLALWNRRPESDPMVREMMRILIGFGHAQLPRQVLQMRILAEADVDGLRQLGRNIALFWDDPFRLIDCEEVPA</sequence>
<dbReference type="EMBL" id="JAVREM010000045">
    <property type="protein sequence ID" value="MDT0321694.1"/>
    <property type="molecule type" value="Genomic_DNA"/>
</dbReference>
<evidence type="ECO:0000259" key="2">
    <source>
        <dbReference type="Pfam" id="PF20028"/>
    </source>
</evidence>
<dbReference type="InterPro" id="IPR045555">
    <property type="entry name" value="VMAP-M0"/>
</dbReference>
<dbReference type="Proteomes" id="UP001183420">
    <property type="component" value="Unassembled WGS sequence"/>
</dbReference>
<proteinExistence type="predicted"/>
<dbReference type="Pfam" id="PF19916">
    <property type="entry name" value="VMAP-M0"/>
    <property type="match status" value="1"/>
</dbReference>
<comment type="caution">
    <text evidence="3">The sequence shown here is derived from an EMBL/GenBank/DDBJ whole genome shotgun (WGS) entry which is preliminary data.</text>
</comment>
<dbReference type="RefSeq" id="WP_311601930.1">
    <property type="nucleotide sequence ID" value="NZ_JAVREM010000045.1"/>
</dbReference>
<dbReference type="Pfam" id="PF20028">
    <property type="entry name" value="VMAP-C"/>
    <property type="match status" value="1"/>
</dbReference>
<feature type="domain" description="vWA-MoxR associated protein middle region 0" evidence="1">
    <location>
        <begin position="107"/>
        <end position="208"/>
    </location>
</feature>
<accession>A0ABU2LVS6</accession>
<organism evidence="3 4">
    <name type="scientific">Streptomyces millisiae</name>
    <dbReference type="NCBI Taxonomy" id="3075542"/>
    <lineage>
        <taxon>Bacteria</taxon>
        <taxon>Bacillati</taxon>
        <taxon>Actinomycetota</taxon>
        <taxon>Actinomycetes</taxon>
        <taxon>Kitasatosporales</taxon>
        <taxon>Streptomycetaceae</taxon>
        <taxon>Streptomyces</taxon>
    </lineage>
</organism>